<dbReference type="Pfam" id="PF19058">
    <property type="entry name" value="DUF5754"/>
    <property type="match status" value="1"/>
</dbReference>
<dbReference type="AlphaFoldDB" id="A0A6C0K6J2"/>
<proteinExistence type="predicted"/>
<sequence length="101" mass="11945">MPVRRLRLKTIRRSHRPEKKWDAVFIKENGKEKVVPFGAAGMSNFTKHKNTTRKQRYIKRHSGMGEHWSRPDTPGALSRWILWNKKTLKSSVADFKRRFGV</sequence>
<protein>
    <submittedName>
        <fullName evidence="1">Uncharacterized protein</fullName>
    </submittedName>
</protein>
<name>A0A6C0K6J2_9ZZZZ</name>
<evidence type="ECO:0000313" key="1">
    <source>
        <dbReference type="EMBL" id="QHU12696.1"/>
    </source>
</evidence>
<organism evidence="1">
    <name type="scientific">viral metagenome</name>
    <dbReference type="NCBI Taxonomy" id="1070528"/>
    <lineage>
        <taxon>unclassified sequences</taxon>
        <taxon>metagenomes</taxon>
        <taxon>organismal metagenomes</taxon>
    </lineage>
</organism>
<dbReference type="InterPro" id="IPR043930">
    <property type="entry name" value="DUF5754"/>
</dbReference>
<reference evidence="1" key="1">
    <citation type="journal article" date="2020" name="Nature">
        <title>Giant virus diversity and host interactions through global metagenomics.</title>
        <authorList>
            <person name="Schulz F."/>
            <person name="Roux S."/>
            <person name="Paez-Espino D."/>
            <person name="Jungbluth S."/>
            <person name="Walsh D.A."/>
            <person name="Denef V.J."/>
            <person name="McMahon K.D."/>
            <person name="Konstantinidis K.T."/>
            <person name="Eloe-Fadrosh E.A."/>
            <person name="Kyrpides N.C."/>
            <person name="Woyke T."/>
        </authorList>
    </citation>
    <scope>NUCLEOTIDE SEQUENCE</scope>
    <source>
        <strain evidence="1">GVMAG-S-1101172-89</strain>
    </source>
</reference>
<dbReference type="EMBL" id="MN740809">
    <property type="protein sequence ID" value="QHU12696.1"/>
    <property type="molecule type" value="Genomic_DNA"/>
</dbReference>
<accession>A0A6C0K6J2</accession>